<evidence type="ECO:0000259" key="2">
    <source>
        <dbReference type="PROSITE" id="PS51770"/>
    </source>
</evidence>
<comment type="caution">
    <text evidence="3">The sequence shown here is derived from an EMBL/GenBank/DDBJ whole genome shotgun (WGS) entry which is preliminary data.</text>
</comment>
<dbReference type="RefSeq" id="WP_048100268.1">
    <property type="nucleotide sequence ID" value="NZ_JFZT01000048.1"/>
</dbReference>
<keyword evidence="1 3" id="KW-0378">Hydrolase</keyword>
<reference evidence="3 4" key="1">
    <citation type="submission" date="2014-03" db="EMBL/GenBank/DDBJ databases">
        <title>Draft genome sequence of the novel thermoacidophilic archaea Acidianus copahuensis ALE1 strain, isolated from Copahue volcanic area in Neuquen Argentina.</title>
        <authorList>
            <person name="Urbieta M.S."/>
            <person name="Rascovan N."/>
            <person name="Castro C."/>
            <person name="Revale S."/>
            <person name="Giaveno M.A."/>
            <person name="Vazquez M.P."/>
            <person name="Donati E.R."/>
        </authorList>
    </citation>
    <scope>NUCLEOTIDE SEQUENCE [LARGE SCALE GENOMIC DNA]</scope>
    <source>
        <strain evidence="3 4">ALE1</strain>
    </source>
</reference>
<proteinExistence type="predicted"/>
<dbReference type="EMBL" id="JFZT01000048">
    <property type="protein sequence ID" value="EZQ03058.1"/>
    <property type="molecule type" value="Genomic_DNA"/>
</dbReference>
<gene>
    <name evidence="3" type="ORF">CM19_09465</name>
</gene>
<dbReference type="GO" id="GO:0006637">
    <property type="term" value="P:acyl-CoA metabolic process"/>
    <property type="evidence" value="ECO:0007669"/>
    <property type="project" value="TreeGrafter"/>
</dbReference>
<dbReference type="Pfam" id="PF03061">
    <property type="entry name" value="4HBT"/>
    <property type="match status" value="2"/>
</dbReference>
<dbReference type="SUPFAM" id="SSF54637">
    <property type="entry name" value="Thioesterase/thiol ester dehydrase-isomerase"/>
    <property type="match status" value="2"/>
</dbReference>
<keyword evidence="4" id="KW-1185">Reference proteome</keyword>
<protein>
    <submittedName>
        <fullName evidence="3">Acyl-CoA thioester hydrolase</fullName>
    </submittedName>
</protein>
<dbReference type="STRING" id="1160895.CM19_09465"/>
<feature type="domain" description="HotDog ACOT-type" evidence="2">
    <location>
        <begin position="1"/>
        <end position="109"/>
    </location>
</feature>
<dbReference type="InterPro" id="IPR029069">
    <property type="entry name" value="HotDog_dom_sf"/>
</dbReference>
<sequence length="306" mass="34940">MKIETFYNVFPWHANHFGSLHGGIYMSWLIDTAGALMSSISKGNYLLASVDYIYLFKPARVGDLLRIIAEPRATWNSSVEITAKVCVRREGREELGAIGTMTYVAVDDTNRPRKLDFRIEPDEQAEKRRKERLERKEELKHDAEELIQFSTFNRTYIRTIYPEHGFGNGILYAGKMYLMLDEALAIVAKLYTKGNTFTASAGYADFITPVKIGDILEIQGSIAYTGNTSLDVIAKVFAINHYTGDKRLVTRTDFSFVAIDDNGKPRKIEKLIPSNDMEKRLFNKIEKERDIRIKLSKELQSQITCN</sequence>
<dbReference type="Proteomes" id="UP000024332">
    <property type="component" value="Unassembled WGS sequence"/>
</dbReference>
<dbReference type="InterPro" id="IPR033120">
    <property type="entry name" value="HOTDOG_ACOT"/>
</dbReference>
<dbReference type="InterPro" id="IPR006683">
    <property type="entry name" value="Thioestr_dom"/>
</dbReference>
<dbReference type="CDD" id="cd03442">
    <property type="entry name" value="BFIT_BACH"/>
    <property type="match status" value="2"/>
</dbReference>
<dbReference type="GO" id="GO:0052816">
    <property type="term" value="F:long-chain fatty acyl-CoA hydrolase activity"/>
    <property type="evidence" value="ECO:0007669"/>
    <property type="project" value="TreeGrafter"/>
</dbReference>
<dbReference type="GO" id="GO:0005737">
    <property type="term" value="C:cytoplasm"/>
    <property type="evidence" value="ECO:0007669"/>
    <property type="project" value="TreeGrafter"/>
</dbReference>
<feature type="domain" description="HotDog ACOT-type" evidence="2">
    <location>
        <begin position="150"/>
        <end position="262"/>
    </location>
</feature>
<evidence type="ECO:0000256" key="1">
    <source>
        <dbReference type="ARBA" id="ARBA00022801"/>
    </source>
</evidence>
<dbReference type="PROSITE" id="PS51770">
    <property type="entry name" value="HOTDOG_ACOT"/>
    <property type="match status" value="2"/>
</dbReference>
<dbReference type="Gene3D" id="3.10.129.10">
    <property type="entry name" value="Hotdog Thioesterase"/>
    <property type="match status" value="2"/>
</dbReference>
<accession>A0A031LJU9</accession>
<dbReference type="AlphaFoldDB" id="A0A031LJU9"/>
<evidence type="ECO:0000313" key="3">
    <source>
        <dbReference type="EMBL" id="EZQ03058.1"/>
    </source>
</evidence>
<dbReference type="PANTHER" id="PTHR11049">
    <property type="entry name" value="ACYL COENZYME A THIOESTER HYDROLASE"/>
    <property type="match status" value="1"/>
</dbReference>
<name>A0A031LJU9_9CREN</name>
<dbReference type="OrthoDB" id="15030at2157"/>
<dbReference type="InterPro" id="IPR040170">
    <property type="entry name" value="Cytosol_ACT"/>
</dbReference>
<evidence type="ECO:0000313" key="4">
    <source>
        <dbReference type="Proteomes" id="UP000024332"/>
    </source>
</evidence>
<organism evidence="3 4">
    <name type="scientific">Candidatus Acidianus copahuensis</name>
    <dbReference type="NCBI Taxonomy" id="1160895"/>
    <lineage>
        <taxon>Archaea</taxon>
        <taxon>Thermoproteota</taxon>
        <taxon>Thermoprotei</taxon>
        <taxon>Sulfolobales</taxon>
        <taxon>Sulfolobaceae</taxon>
        <taxon>Acidianus</taxon>
    </lineage>
</organism>